<protein>
    <submittedName>
        <fullName evidence="1">Uncharacterized protein</fullName>
    </submittedName>
</protein>
<feature type="non-terminal residue" evidence="1">
    <location>
        <position position="1"/>
    </location>
</feature>
<evidence type="ECO:0000313" key="1">
    <source>
        <dbReference type="EMBL" id="ELQ75095.1"/>
    </source>
</evidence>
<dbReference type="InParanoid" id="L7JUV1"/>
<name>L7JUV1_TRAHO</name>
<dbReference type="Proteomes" id="UP000011185">
    <property type="component" value="Unassembled WGS sequence"/>
</dbReference>
<sequence>VFRASPTFIIKFVFITGFECIHINSKDAIVTSATFNAVKNTYELFFFMSYDLLRKIEFSKKRFVDCLGSNITFESLDGTIFFKKIYVNYFEGIEKCFKKSVKRLYIYIKKHQLIEGLPDMSDILKRCDELDDTQYK</sequence>
<dbReference type="AlphaFoldDB" id="L7JUV1"/>
<organism evidence="1 2">
    <name type="scientific">Trachipleistophora hominis</name>
    <name type="common">Microsporidian parasite</name>
    <dbReference type="NCBI Taxonomy" id="72359"/>
    <lineage>
        <taxon>Eukaryota</taxon>
        <taxon>Fungi</taxon>
        <taxon>Fungi incertae sedis</taxon>
        <taxon>Microsporidia</taxon>
        <taxon>Pleistophoridae</taxon>
        <taxon>Trachipleistophora</taxon>
    </lineage>
</organism>
<gene>
    <name evidence="1" type="ORF">THOM_1965</name>
</gene>
<dbReference type="HOGENOM" id="CLU_155630_0_0_1"/>
<accession>L7JUV1</accession>
<proteinExistence type="predicted"/>
<evidence type="ECO:0000313" key="2">
    <source>
        <dbReference type="Proteomes" id="UP000011185"/>
    </source>
</evidence>
<dbReference type="EMBL" id="JH993990">
    <property type="protein sequence ID" value="ELQ75095.1"/>
    <property type="molecule type" value="Genomic_DNA"/>
</dbReference>
<reference evidence="1 2" key="1">
    <citation type="journal article" date="2012" name="PLoS Pathog.">
        <title>The genome of the obligate intracellular parasite Trachipleistophora hominis: new insights into microsporidian genome dynamics and reductive evolution.</title>
        <authorList>
            <person name="Heinz E."/>
            <person name="Williams T.A."/>
            <person name="Nakjang S."/>
            <person name="Noel C.J."/>
            <person name="Swan D.C."/>
            <person name="Goldberg A.V."/>
            <person name="Harris S.R."/>
            <person name="Weinmaier T."/>
            <person name="Markert S."/>
            <person name="Becher D."/>
            <person name="Bernhardt J."/>
            <person name="Dagan T."/>
            <person name="Hacker C."/>
            <person name="Lucocq J.M."/>
            <person name="Schweder T."/>
            <person name="Rattei T."/>
            <person name="Hall N."/>
            <person name="Hirt R.P."/>
            <person name="Embley T.M."/>
        </authorList>
    </citation>
    <scope>NUCLEOTIDE SEQUENCE [LARGE SCALE GENOMIC DNA]</scope>
</reference>
<dbReference type="VEuPathDB" id="MicrosporidiaDB:THOM_1965"/>
<keyword evidence="2" id="KW-1185">Reference proteome</keyword>